<dbReference type="EMBL" id="CP036271">
    <property type="protein sequence ID" value="QDT54603.1"/>
    <property type="molecule type" value="Genomic_DNA"/>
</dbReference>
<dbReference type="RefSeq" id="WP_145030446.1">
    <property type="nucleotide sequence ID" value="NZ_CP036271.1"/>
</dbReference>
<protein>
    <submittedName>
        <fullName evidence="2">Uncharacterized protein</fullName>
    </submittedName>
</protein>
<organism evidence="2 3">
    <name type="scientific">Caulifigura coniformis</name>
    <dbReference type="NCBI Taxonomy" id="2527983"/>
    <lineage>
        <taxon>Bacteria</taxon>
        <taxon>Pseudomonadati</taxon>
        <taxon>Planctomycetota</taxon>
        <taxon>Planctomycetia</taxon>
        <taxon>Planctomycetales</taxon>
        <taxon>Planctomycetaceae</taxon>
        <taxon>Caulifigura</taxon>
    </lineage>
</organism>
<keyword evidence="1" id="KW-0812">Transmembrane</keyword>
<feature type="transmembrane region" description="Helical" evidence="1">
    <location>
        <begin position="93"/>
        <end position="112"/>
    </location>
</feature>
<feature type="transmembrane region" description="Helical" evidence="1">
    <location>
        <begin position="118"/>
        <end position="139"/>
    </location>
</feature>
<keyword evidence="3" id="KW-1185">Reference proteome</keyword>
<keyword evidence="1" id="KW-0472">Membrane</keyword>
<dbReference type="AlphaFoldDB" id="A0A517SEP3"/>
<dbReference type="Proteomes" id="UP000315700">
    <property type="component" value="Chromosome"/>
</dbReference>
<accession>A0A517SEP3</accession>
<name>A0A517SEP3_9PLAN</name>
<keyword evidence="1" id="KW-1133">Transmembrane helix</keyword>
<evidence type="ECO:0000256" key="1">
    <source>
        <dbReference type="SAM" id="Phobius"/>
    </source>
</evidence>
<evidence type="ECO:0000313" key="3">
    <source>
        <dbReference type="Proteomes" id="UP000315700"/>
    </source>
</evidence>
<dbReference type="InParanoid" id="A0A517SEP3"/>
<reference evidence="2 3" key="1">
    <citation type="submission" date="2019-02" db="EMBL/GenBank/DDBJ databases">
        <title>Deep-cultivation of Planctomycetes and their phenomic and genomic characterization uncovers novel biology.</title>
        <authorList>
            <person name="Wiegand S."/>
            <person name="Jogler M."/>
            <person name="Boedeker C."/>
            <person name="Pinto D."/>
            <person name="Vollmers J."/>
            <person name="Rivas-Marin E."/>
            <person name="Kohn T."/>
            <person name="Peeters S.H."/>
            <person name="Heuer A."/>
            <person name="Rast P."/>
            <person name="Oberbeckmann S."/>
            <person name="Bunk B."/>
            <person name="Jeske O."/>
            <person name="Meyerdierks A."/>
            <person name="Storesund J.E."/>
            <person name="Kallscheuer N."/>
            <person name="Luecker S."/>
            <person name="Lage O.M."/>
            <person name="Pohl T."/>
            <person name="Merkel B.J."/>
            <person name="Hornburger P."/>
            <person name="Mueller R.-W."/>
            <person name="Bruemmer F."/>
            <person name="Labrenz M."/>
            <person name="Spormann A.M."/>
            <person name="Op den Camp H."/>
            <person name="Overmann J."/>
            <person name="Amann R."/>
            <person name="Jetten M.S.M."/>
            <person name="Mascher T."/>
            <person name="Medema M.H."/>
            <person name="Devos D.P."/>
            <person name="Kaster A.-K."/>
            <person name="Ovreas L."/>
            <person name="Rohde M."/>
            <person name="Galperin M.Y."/>
            <person name="Jogler C."/>
        </authorList>
    </citation>
    <scope>NUCLEOTIDE SEQUENCE [LARGE SCALE GENOMIC DNA]</scope>
    <source>
        <strain evidence="2 3">Pan44</strain>
    </source>
</reference>
<sequence length="155" mass="16402">MHLLKDDPLLLGIVVGAELGEEDSFCPELAPPAKVDRIILRVGRRGCRLEKDEEISAQYVKARILSLRLQDLRGDRSVATAGELQVGAMTARLVLALGFISGATATWAMFAAARDWRLAVALGLGSAVVAGIAEVILTLDSAADLPGQEDSTHVG</sequence>
<proteinExistence type="predicted"/>
<evidence type="ECO:0000313" key="2">
    <source>
        <dbReference type="EMBL" id="QDT54603.1"/>
    </source>
</evidence>
<dbReference type="KEGG" id="ccos:Pan44_26370"/>
<gene>
    <name evidence="2" type="ORF">Pan44_26370</name>
</gene>